<evidence type="ECO:0000313" key="2">
    <source>
        <dbReference type="Proteomes" id="UP000266861"/>
    </source>
</evidence>
<name>A0A397ILI3_9GLOM</name>
<dbReference type="AlphaFoldDB" id="A0A397ILI3"/>
<proteinExistence type="predicted"/>
<comment type="caution">
    <text evidence="1">The sequence shown here is derived from an EMBL/GenBank/DDBJ whole genome shotgun (WGS) entry which is preliminary data.</text>
</comment>
<keyword evidence="2" id="KW-1185">Reference proteome</keyword>
<organism evidence="1 2">
    <name type="scientific">Diversispora epigaea</name>
    <dbReference type="NCBI Taxonomy" id="1348612"/>
    <lineage>
        <taxon>Eukaryota</taxon>
        <taxon>Fungi</taxon>
        <taxon>Fungi incertae sedis</taxon>
        <taxon>Mucoromycota</taxon>
        <taxon>Glomeromycotina</taxon>
        <taxon>Glomeromycetes</taxon>
        <taxon>Diversisporales</taxon>
        <taxon>Diversisporaceae</taxon>
        <taxon>Diversispora</taxon>
    </lineage>
</organism>
<sequence>MTTQANPALLTFYHVTAIKDWTHVNIVEYYRAKLENKEYRNVMDCIKKDLIKVAKNSEFGKTRREKTETILNNWECKLGLLVYGNELFNGDELLVRRLAQAGLLNWISSRENSKDYNSISVNIKNLQVEQFATRDSQVINNHIKHWRDVNNGREVTTPSKKIKTTSSERNVEDSAEGISTEASSIACEGDNNPFLAQTGEDLTKYKFILSWSHAIDNVTINNVSENDWLTQDRYNISIDFRKFQAESIKKLKINLTLSYAKEIDTIFSSKITNPKELPTVADLVIIEYSRLLNDKQSLNTKWRNNWAKGNTLLIDEDKDIFDCMHYDENKKLDEDTFIHRYCYQILEEVFNKTELSLVWVNGESESSKEKRLLDGHNHGRKPDFRVLLKIDDDDTEREFIFGEIKPPHCPNTINKSIIKLAEFMKGSLDLIIHIYEIGTTNMYYDCRSIA</sequence>
<gene>
    <name evidence="1" type="ORF">Glove_193g12</name>
</gene>
<dbReference type="OrthoDB" id="2372095at2759"/>
<dbReference type="EMBL" id="PQFF01000181">
    <property type="protein sequence ID" value="RHZ76781.1"/>
    <property type="molecule type" value="Genomic_DNA"/>
</dbReference>
<reference evidence="1 2" key="1">
    <citation type="submission" date="2018-08" db="EMBL/GenBank/DDBJ databases">
        <title>Genome and evolution of the arbuscular mycorrhizal fungus Diversispora epigaea (formerly Glomus versiforme) and its bacterial endosymbionts.</title>
        <authorList>
            <person name="Sun X."/>
            <person name="Fei Z."/>
            <person name="Harrison M."/>
        </authorList>
    </citation>
    <scope>NUCLEOTIDE SEQUENCE [LARGE SCALE GENOMIC DNA]</scope>
    <source>
        <strain evidence="1 2">IT104</strain>
    </source>
</reference>
<protein>
    <submittedName>
        <fullName evidence="1">Uncharacterized protein</fullName>
    </submittedName>
</protein>
<dbReference type="Proteomes" id="UP000266861">
    <property type="component" value="Unassembled WGS sequence"/>
</dbReference>
<accession>A0A397ILI3</accession>
<evidence type="ECO:0000313" key="1">
    <source>
        <dbReference type="EMBL" id="RHZ76781.1"/>
    </source>
</evidence>